<evidence type="ECO:0000259" key="4">
    <source>
        <dbReference type="Pfam" id="PF00892"/>
    </source>
</evidence>
<feature type="transmembrane region" description="Helical" evidence="3">
    <location>
        <begin position="36"/>
        <end position="56"/>
    </location>
</feature>
<protein>
    <submittedName>
        <fullName evidence="5">DMT family transporter</fullName>
    </submittedName>
</protein>
<evidence type="ECO:0000256" key="3">
    <source>
        <dbReference type="SAM" id="Phobius"/>
    </source>
</evidence>
<dbReference type="EMBL" id="JBIACJ010000024">
    <property type="protein sequence ID" value="MFE8698961.1"/>
    <property type="molecule type" value="Genomic_DNA"/>
</dbReference>
<dbReference type="InterPro" id="IPR037185">
    <property type="entry name" value="EmrE-like"/>
</dbReference>
<comment type="similarity">
    <text evidence="2">Belongs to the EamA transporter family.</text>
</comment>
<dbReference type="PANTHER" id="PTHR22911:SF76">
    <property type="entry name" value="EAMA DOMAIN-CONTAINING PROTEIN"/>
    <property type="match status" value="1"/>
</dbReference>
<comment type="caution">
    <text evidence="5">The sequence shown here is derived from an EMBL/GenBank/DDBJ whole genome shotgun (WGS) entry which is preliminary data.</text>
</comment>
<feature type="transmembrane region" description="Helical" evidence="3">
    <location>
        <begin position="147"/>
        <end position="167"/>
    </location>
</feature>
<keyword evidence="6" id="KW-1185">Reference proteome</keyword>
<feature type="transmembrane region" description="Helical" evidence="3">
    <location>
        <begin position="179"/>
        <end position="200"/>
    </location>
</feature>
<dbReference type="InterPro" id="IPR000620">
    <property type="entry name" value="EamA_dom"/>
</dbReference>
<feature type="transmembrane region" description="Helical" evidence="3">
    <location>
        <begin position="243"/>
        <end position="262"/>
    </location>
</feature>
<feature type="transmembrane region" description="Helical" evidence="3">
    <location>
        <begin position="98"/>
        <end position="116"/>
    </location>
</feature>
<name>A0ABW6K440_9BACI</name>
<feature type="transmembrane region" description="Helical" evidence="3">
    <location>
        <begin position="212"/>
        <end position="231"/>
    </location>
</feature>
<feature type="transmembrane region" description="Helical" evidence="3">
    <location>
        <begin position="268"/>
        <end position="286"/>
    </location>
</feature>
<keyword evidence="3" id="KW-1133">Transmembrane helix</keyword>
<comment type="subcellular location">
    <subcellularLocation>
        <location evidence="1">Endomembrane system</location>
        <topology evidence="1">Multi-pass membrane protein</topology>
    </subcellularLocation>
</comment>
<feature type="transmembrane region" description="Helical" evidence="3">
    <location>
        <begin position="123"/>
        <end position="141"/>
    </location>
</feature>
<keyword evidence="3" id="KW-0472">Membrane</keyword>
<sequence length="303" mass="33912">MSDTKVNPYAVLAIGVISVSTSAILVKVSSAPSGVIAFYRLFFSVLFMLPVFLIKYVPELRLITRRDWIFSIVAGVFLAFHFILWFESLNYTSVASSTVLVTLQPLFAFLGTYFFFKEKFSWKAILSGLLAVFGSVIISWGDFKISGSALFGDFLALIACALVTAYLMFGQSVRKRLSLVTYTFVVYSISTITLLIYVLIRQEPLVPYATNDWVYFILLAIIPNLLGHTLFNWSLKWLSTSTISMAILFEPVGAAILAYYLLQEAVVWTQALGGAIVIGGVSLFLLDERRVRMKEMRKKAVSE</sequence>
<evidence type="ECO:0000256" key="1">
    <source>
        <dbReference type="ARBA" id="ARBA00004127"/>
    </source>
</evidence>
<feature type="domain" description="EamA" evidence="4">
    <location>
        <begin position="151"/>
        <end position="285"/>
    </location>
</feature>
<feature type="transmembrane region" description="Helical" evidence="3">
    <location>
        <begin position="68"/>
        <end position="86"/>
    </location>
</feature>
<evidence type="ECO:0000256" key="2">
    <source>
        <dbReference type="ARBA" id="ARBA00007362"/>
    </source>
</evidence>
<keyword evidence="3" id="KW-0812">Transmembrane</keyword>
<organism evidence="5 6">
    <name type="scientific">Cytobacillus mangrovibacter</name>
    <dbReference type="NCBI Taxonomy" id="3299024"/>
    <lineage>
        <taxon>Bacteria</taxon>
        <taxon>Bacillati</taxon>
        <taxon>Bacillota</taxon>
        <taxon>Bacilli</taxon>
        <taxon>Bacillales</taxon>
        <taxon>Bacillaceae</taxon>
        <taxon>Cytobacillus</taxon>
    </lineage>
</organism>
<reference evidence="5 6" key="1">
    <citation type="submission" date="2024-08" db="EMBL/GenBank/DDBJ databases">
        <title>Two novel Cytobacillus novel species.</title>
        <authorList>
            <person name="Liu G."/>
        </authorList>
    </citation>
    <scope>NUCLEOTIDE SEQUENCE [LARGE SCALE GENOMIC DNA]</scope>
    <source>
        <strain evidence="5 6">FJAT-53684</strain>
    </source>
</reference>
<accession>A0ABW6K440</accession>
<proteinExistence type="inferred from homology"/>
<dbReference type="SUPFAM" id="SSF103481">
    <property type="entry name" value="Multidrug resistance efflux transporter EmrE"/>
    <property type="match status" value="2"/>
</dbReference>
<feature type="domain" description="EamA" evidence="4">
    <location>
        <begin position="11"/>
        <end position="139"/>
    </location>
</feature>
<dbReference type="RefSeq" id="WP_389224285.1">
    <property type="nucleotide sequence ID" value="NZ_JBIACJ010000024.1"/>
</dbReference>
<dbReference type="PANTHER" id="PTHR22911">
    <property type="entry name" value="ACYL-MALONYL CONDENSING ENZYME-RELATED"/>
    <property type="match status" value="1"/>
</dbReference>
<feature type="transmembrane region" description="Helical" evidence="3">
    <location>
        <begin position="9"/>
        <end position="30"/>
    </location>
</feature>
<evidence type="ECO:0000313" key="5">
    <source>
        <dbReference type="EMBL" id="MFE8698961.1"/>
    </source>
</evidence>
<dbReference type="Proteomes" id="UP001601058">
    <property type="component" value="Unassembled WGS sequence"/>
</dbReference>
<gene>
    <name evidence="5" type="ORF">ACFYKT_22065</name>
</gene>
<dbReference type="Pfam" id="PF00892">
    <property type="entry name" value="EamA"/>
    <property type="match status" value="2"/>
</dbReference>
<evidence type="ECO:0000313" key="6">
    <source>
        <dbReference type="Proteomes" id="UP001601058"/>
    </source>
</evidence>